<keyword evidence="1" id="KW-0175">Coiled coil</keyword>
<feature type="compositionally biased region" description="Basic and acidic residues" evidence="2">
    <location>
        <begin position="509"/>
        <end position="522"/>
    </location>
</feature>
<dbReference type="Pfam" id="PF14661">
    <property type="entry name" value="HAUS6_N"/>
    <property type="match status" value="1"/>
</dbReference>
<dbReference type="GeneID" id="107306164"/>
<dbReference type="AlphaFoldDB" id="A0A8C2T4X4"/>
<keyword evidence="5" id="KW-1185">Reference proteome</keyword>
<dbReference type="GeneTree" id="ENSGT00390000008250"/>
<feature type="compositionally biased region" description="Low complexity" evidence="2">
    <location>
        <begin position="624"/>
        <end position="635"/>
    </location>
</feature>
<evidence type="ECO:0000256" key="1">
    <source>
        <dbReference type="SAM" id="Coils"/>
    </source>
</evidence>
<feature type="compositionally biased region" description="Basic and acidic residues" evidence="2">
    <location>
        <begin position="481"/>
        <end position="501"/>
    </location>
</feature>
<proteinExistence type="predicted"/>
<reference evidence="4" key="3">
    <citation type="submission" date="2025-09" db="UniProtKB">
        <authorList>
            <consortium name="Ensembl"/>
        </authorList>
    </citation>
    <scope>IDENTIFICATION</scope>
</reference>
<dbReference type="GO" id="GO:0008017">
    <property type="term" value="F:microtubule binding"/>
    <property type="evidence" value="ECO:0007669"/>
    <property type="project" value="TreeGrafter"/>
</dbReference>
<dbReference type="GO" id="GO:0070652">
    <property type="term" value="C:HAUS complex"/>
    <property type="evidence" value="ECO:0007669"/>
    <property type="project" value="Ensembl"/>
</dbReference>
<dbReference type="OrthoDB" id="5575722at2759"/>
<feature type="region of interest" description="Disordered" evidence="2">
    <location>
        <begin position="481"/>
        <end position="522"/>
    </location>
</feature>
<organism evidence="4 5">
    <name type="scientific">Coturnix japonica</name>
    <name type="common">Japanese quail</name>
    <name type="synonym">Coturnix coturnix japonica</name>
    <dbReference type="NCBI Taxonomy" id="93934"/>
    <lineage>
        <taxon>Eukaryota</taxon>
        <taxon>Metazoa</taxon>
        <taxon>Chordata</taxon>
        <taxon>Craniata</taxon>
        <taxon>Vertebrata</taxon>
        <taxon>Euteleostomi</taxon>
        <taxon>Archelosauria</taxon>
        <taxon>Archosauria</taxon>
        <taxon>Dinosauria</taxon>
        <taxon>Saurischia</taxon>
        <taxon>Theropoda</taxon>
        <taxon>Coelurosauria</taxon>
        <taxon>Aves</taxon>
        <taxon>Neognathae</taxon>
        <taxon>Galloanserae</taxon>
        <taxon>Galliformes</taxon>
        <taxon>Phasianidae</taxon>
        <taxon>Perdicinae</taxon>
        <taxon>Coturnix</taxon>
    </lineage>
</organism>
<evidence type="ECO:0000313" key="5">
    <source>
        <dbReference type="Proteomes" id="UP000694412"/>
    </source>
</evidence>
<dbReference type="PANTHER" id="PTHR16151">
    <property type="entry name" value="HAUS AUGMIN-LIKE COMPLEX SUBUNIT 6"/>
    <property type="match status" value="1"/>
</dbReference>
<sequence length="922" mass="104811">MVFPQLPHTMAAPSNWEKKHLWLYLQALGFSRAATVKKSGGRLRLGVTAFDLPNYGAFHVIVQFLFFKLDKKRAAKTFRKIMLSDGKDVSSEFRKQCNEWLGELSDKEGSGIPKVGGSLLCPSGRTFVHLMYRFARYIVIEVMRRNSAGSNKSFVGDVRLSHKGNCEANKRCRVACNELLQILLRKNCVIRKYDKTSSCLTKEIKQMKSEYAHLQQQLQKMEPKDQNKNDRAERIQKVRSMWPLVMETFTSLKKEMEIVDSVLGDCVNQYAFDGRNITVSVPCVLVDRVETEMQEVCIGNLYEDENLNFLTVIQLLNEALRILRDERYQFVLENHLQPFVDRIKLQCKMLSCLEAARVRIEKQYFILNESNSKALKEWIIKWESSGCFSPCGQNLDLGELQTTLEAEENSEEDVLCPSPESLSDILEREINYENNAETLESRMVDSPLTATRWLSAKYSELSKGSENKDLLTEKDLYIELDSGEEKPVPPKISEDEKHELAVSESWENSEGHDTQTDSPVEKEDILEKAREELAEEIARMVTSESPQCGEGREKALDDLINSLEFNPFLTRKQIPRTPENLLTEIRNTWRKAIQSEDLSDAELVSTEEIKDDPVDASPTIQDKAAISLGGASSSSVPDFDYPLSEQKYQGSSAEFTAQKQRMIRQISEPLLLEETSGILEGESNKEKLEDAVFGESFIGKTKEPTCVCVEKSLKTPCISSKDSSKMKTLPSNHLLDLADEDLQWNVSPELSSDSCEVRDCGLLDETTPEELNCRSPNKSVMSESALGFSDDVFMPDDTVSKGNTQNLSSDLDDILRRYKMLVTSFSEKEQELDGVFIADESLSYFSDPSLSSEDEETEDLHFSLDEEFTKIHHHLPPDRTPSLTTFRAISKHLEEMASEIHEIPLDLMKWKDNLTKKLSTKE</sequence>
<evidence type="ECO:0000256" key="2">
    <source>
        <dbReference type="SAM" id="MobiDB-lite"/>
    </source>
</evidence>
<reference evidence="4" key="1">
    <citation type="submission" date="2015-11" db="EMBL/GenBank/DDBJ databases">
        <authorList>
            <consortium name="International Coturnix japonica Genome Analysis Consortium"/>
            <person name="Warren W."/>
            <person name="Burt D.W."/>
            <person name="Antin P.B."/>
            <person name="Lanford R."/>
            <person name="Gros J."/>
            <person name="Wilson R.K."/>
        </authorList>
    </citation>
    <scope>NUCLEOTIDE SEQUENCE [LARGE SCALE GENOMIC DNA]</scope>
</reference>
<dbReference type="PANTHER" id="PTHR16151:SF2">
    <property type="entry name" value="HAUS AUGMIN-LIKE COMPLEX SUBUNIT 6"/>
    <property type="match status" value="1"/>
</dbReference>
<feature type="region of interest" description="Disordered" evidence="2">
    <location>
        <begin position="609"/>
        <end position="643"/>
    </location>
</feature>
<evidence type="ECO:0000313" key="4">
    <source>
        <dbReference type="Ensembl" id="ENSCJPP00005008595.1"/>
    </source>
</evidence>
<reference evidence="4" key="2">
    <citation type="submission" date="2025-08" db="UniProtKB">
        <authorList>
            <consortium name="Ensembl"/>
        </authorList>
    </citation>
    <scope>IDENTIFICATION</scope>
</reference>
<dbReference type="GO" id="GO:0005813">
    <property type="term" value="C:centrosome"/>
    <property type="evidence" value="ECO:0007669"/>
    <property type="project" value="Ensembl"/>
</dbReference>
<feature type="domain" description="HAUS augmin-like complex subunit 6 N-terminal" evidence="3">
    <location>
        <begin position="21"/>
        <end position="242"/>
    </location>
</feature>
<dbReference type="KEGG" id="cjo:107306164"/>
<dbReference type="InterPro" id="IPR028163">
    <property type="entry name" value="HAUS_6_N"/>
</dbReference>
<gene>
    <name evidence="4" type="primary">HAUS6</name>
</gene>
<dbReference type="Proteomes" id="UP000694412">
    <property type="component" value="Chromosome Z"/>
</dbReference>
<dbReference type="InterPro" id="IPR026797">
    <property type="entry name" value="HAUS_6"/>
</dbReference>
<dbReference type="GO" id="GO:0051225">
    <property type="term" value="P:spindle assembly"/>
    <property type="evidence" value="ECO:0007669"/>
    <property type="project" value="Ensembl"/>
</dbReference>
<dbReference type="GO" id="GO:1990498">
    <property type="term" value="C:mitotic spindle microtubule"/>
    <property type="evidence" value="ECO:0007669"/>
    <property type="project" value="Ensembl"/>
</dbReference>
<protein>
    <submittedName>
        <fullName evidence="4">HAUS augmin like complex subunit 6</fullName>
    </submittedName>
</protein>
<accession>A0A8C2T4X4</accession>
<dbReference type="GO" id="GO:0007098">
    <property type="term" value="P:centrosome cycle"/>
    <property type="evidence" value="ECO:0007669"/>
    <property type="project" value="Ensembl"/>
</dbReference>
<name>A0A8C2T4X4_COTJA</name>
<evidence type="ECO:0000259" key="3">
    <source>
        <dbReference type="Pfam" id="PF14661"/>
    </source>
</evidence>
<feature type="coiled-coil region" evidence="1">
    <location>
        <begin position="197"/>
        <end position="224"/>
    </location>
</feature>
<dbReference type="Ensembl" id="ENSCJPT00005012999.1">
    <property type="protein sequence ID" value="ENSCJPP00005008595.1"/>
    <property type="gene ID" value="ENSCJPG00005007664.1"/>
</dbReference>